<evidence type="ECO:0000313" key="7">
    <source>
        <dbReference type="Proteomes" id="UP000270219"/>
    </source>
</evidence>
<dbReference type="Proteomes" id="UP000270219">
    <property type="component" value="Unassembled WGS sequence"/>
</dbReference>
<dbReference type="CDD" id="cd07385">
    <property type="entry name" value="MPP_YkuE_C"/>
    <property type="match status" value="1"/>
</dbReference>
<reference evidence="6 7" key="1">
    <citation type="submission" date="2018-10" db="EMBL/GenBank/DDBJ databases">
        <title>Oceanobacillus sp. YLB-02 draft genome.</title>
        <authorList>
            <person name="Yu L."/>
        </authorList>
    </citation>
    <scope>NUCLEOTIDE SEQUENCE [LARGE SCALE GENOMIC DNA]</scope>
    <source>
        <strain evidence="6 7">YLB-02</strain>
    </source>
</reference>
<evidence type="ECO:0000256" key="2">
    <source>
        <dbReference type="ARBA" id="ARBA00022723"/>
    </source>
</evidence>
<dbReference type="OrthoDB" id="9780884at2"/>
<gene>
    <name evidence="6" type="ORF">D8M04_09970</name>
</gene>
<evidence type="ECO:0000259" key="5">
    <source>
        <dbReference type="Pfam" id="PF00149"/>
    </source>
</evidence>
<evidence type="ECO:0000256" key="1">
    <source>
        <dbReference type="ARBA" id="ARBA00001968"/>
    </source>
</evidence>
<name>A0A498D6V4_9BACI</name>
<dbReference type="InterPro" id="IPR004843">
    <property type="entry name" value="Calcineurin-like_PHP"/>
</dbReference>
<dbReference type="InterPro" id="IPR051158">
    <property type="entry name" value="Metallophosphoesterase_sf"/>
</dbReference>
<sequence>MNRRTFLKRGLASLITALGLSGSGYVYARNIEPFLLQIKKESIRSHKIPSSFNGFKIVQFSDTHIGFHYGLEQLNKLVSKINNLKPDIIVFTGDLVDEPNKYNNHFNLQEILSKLQAGYGKYWIYGNHDHGGYGTDIINNVMEQSGFNLLQNSHTLIENGNDRFILAGIDDVMLGDPDIHAALNNANDELFTILLSHEPDFADYVSSFPVDVQFSGHSHGGQVRLPFIGHLYTPDFAQKYVQGKYQIKDSDLTLFVNSGIGTTRLPYRFLCKPEVHLYTLERS</sequence>
<dbReference type="FunFam" id="3.60.21.10:FF:000028">
    <property type="entry name" value="Putative metallophosphoesterase"/>
    <property type="match status" value="1"/>
</dbReference>
<organism evidence="6 7">
    <name type="scientific">Oceanobacillus piezotolerans</name>
    <dbReference type="NCBI Taxonomy" id="2448030"/>
    <lineage>
        <taxon>Bacteria</taxon>
        <taxon>Bacillati</taxon>
        <taxon>Bacillota</taxon>
        <taxon>Bacilli</taxon>
        <taxon>Bacillales</taxon>
        <taxon>Bacillaceae</taxon>
        <taxon>Oceanobacillus</taxon>
    </lineage>
</organism>
<comment type="caution">
    <text evidence="6">The sequence shown here is derived from an EMBL/GenBank/DDBJ whole genome shotgun (WGS) entry which is preliminary data.</text>
</comment>
<dbReference type="RefSeq" id="WP_121522765.1">
    <property type="nucleotide sequence ID" value="NZ_RCHR01000003.1"/>
</dbReference>
<keyword evidence="3" id="KW-0378">Hydrolase</keyword>
<dbReference type="AlphaFoldDB" id="A0A498D6V4"/>
<dbReference type="GO" id="GO:0008758">
    <property type="term" value="F:UDP-2,3-diacylglucosamine hydrolase activity"/>
    <property type="evidence" value="ECO:0007669"/>
    <property type="project" value="TreeGrafter"/>
</dbReference>
<dbReference type="Gene3D" id="3.60.21.10">
    <property type="match status" value="1"/>
</dbReference>
<dbReference type="PANTHER" id="PTHR31302:SF25">
    <property type="entry name" value="PHOSPHOESTERASE"/>
    <property type="match status" value="1"/>
</dbReference>
<dbReference type="GO" id="GO:0046872">
    <property type="term" value="F:metal ion binding"/>
    <property type="evidence" value="ECO:0007669"/>
    <property type="project" value="UniProtKB-KW"/>
</dbReference>
<evidence type="ECO:0000256" key="3">
    <source>
        <dbReference type="ARBA" id="ARBA00022801"/>
    </source>
</evidence>
<dbReference type="GO" id="GO:0009245">
    <property type="term" value="P:lipid A biosynthetic process"/>
    <property type="evidence" value="ECO:0007669"/>
    <property type="project" value="TreeGrafter"/>
</dbReference>
<dbReference type="PANTHER" id="PTHR31302">
    <property type="entry name" value="TRANSMEMBRANE PROTEIN WITH METALLOPHOSPHOESTERASE DOMAIN-RELATED"/>
    <property type="match status" value="1"/>
</dbReference>
<keyword evidence="7" id="KW-1185">Reference proteome</keyword>
<protein>
    <submittedName>
        <fullName evidence="6">Metallophosphoesterase</fullName>
    </submittedName>
</protein>
<dbReference type="Pfam" id="PF00149">
    <property type="entry name" value="Metallophos"/>
    <property type="match status" value="1"/>
</dbReference>
<dbReference type="InterPro" id="IPR029052">
    <property type="entry name" value="Metallo-depent_PP-like"/>
</dbReference>
<comment type="cofactor">
    <cofactor evidence="1">
        <name>a divalent metal cation</name>
        <dbReference type="ChEBI" id="CHEBI:60240"/>
    </cofactor>
</comment>
<feature type="domain" description="Calcineurin-like phosphoesterase" evidence="5">
    <location>
        <begin position="55"/>
        <end position="220"/>
    </location>
</feature>
<proteinExistence type="inferred from homology"/>
<dbReference type="SUPFAM" id="SSF56300">
    <property type="entry name" value="Metallo-dependent phosphatases"/>
    <property type="match status" value="1"/>
</dbReference>
<comment type="similarity">
    <text evidence="4">Belongs to the metallophosphoesterase superfamily.</text>
</comment>
<dbReference type="GO" id="GO:0016020">
    <property type="term" value="C:membrane"/>
    <property type="evidence" value="ECO:0007669"/>
    <property type="project" value="GOC"/>
</dbReference>
<evidence type="ECO:0000313" key="6">
    <source>
        <dbReference type="EMBL" id="RLL45176.1"/>
    </source>
</evidence>
<accession>A0A498D6V4</accession>
<evidence type="ECO:0000256" key="4">
    <source>
        <dbReference type="ARBA" id="ARBA00061089"/>
    </source>
</evidence>
<keyword evidence="2" id="KW-0479">Metal-binding</keyword>
<dbReference type="EMBL" id="RCHR01000003">
    <property type="protein sequence ID" value="RLL45176.1"/>
    <property type="molecule type" value="Genomic_DNA"/>
</dbReference>